<organism evidence="2 3">
    <name type="scientific">Arabis nemorensis</name>
    <dbReference type="NCBI Taxonomy" id="586526"/>
    <lineage>
        <taxon>Eukaryota</taxon>
        <taxon>Viridiplantae</taxon>
        <taxon>Streptophyta</taxon>
        <taxon>Embryophyta</taxon>
        <taxon>Tracheophyta</taxon>
        <taxon>Spermatophyta</taxon>
        <taxon>Magnoliopsida</taxon>
        <taxon>eudicotyledons</taxon>
        <taxon>Gunneridae</taxon>
        <taxon>Pentapetalae</taxon>
        <taxon>rosids</taxon>
        <taxon>malvids</taxon>
        <taxon>Brassicales</taxon>
        <taxon>Brassicaceae</taxon>
        <taxon>Arabideae</taxon>
        <taxon>Arabis</taxon>
    </lineage>
</organism>
<feature type="compositionally biased region" description="Basic and acidic residues" evidence="1">
    <location>
        <begin position="129"/>
        <end position="144"/>
    </location>
</feature>
<dbReference type="Proteomes" id="UP000489600">
    <property type="component" value="Unassembled WGS sequence"/>
</dbReference>
<evidence type="ECO:0000313" key="2">
    <source>
        <dbReference type="EMBL" id="VVB12747.1"/>
    </source>
</evidence>
<feature type="compositionally biased region" description="Basic and acidic residues" evidence="1">
    <location>
        <begin position="49"/>
        <end position="64"/>
    </location>
</feature>
<feature type="compositionally biased region" description="Low complexity" evidence="1">
    <location>
        <begin position="113"/>
        <end position="128"/>
    </location>
</feature>
<reference evidence="2" key="1">
    <citation type="submission" date="2019-07" db="EMBL/GenBank/DDBJ databases">
        <authorList>
            <person name="Dittberner H."/>
        </authorList>
    </citation>
    <scope>NUCLEOTIDE SEQUENCE [LARGE SCALE GENOMIC DNA]</scope>
</reference>
<gene>
    <name evidence="2" type="ORF">ANE_LOCUS23191</name>
</gene>
<sequence length="175" mass="20751">MMCIALFFNEQRQGPEHRRVDSPPRVSSKKFERDRHHDLHSEHAHRRSRRDDDRSRERHREVDRKHRKSSKKPSSESEPVTATESDDNHKSSVFARISFPEEELSGKQRKPSKSSPAPEVASVPAAPSVRREREYESSDDEDRHFKRKPSRYYDRSPSDDRHSKHRSKGERWRSS</sequence>
<name>A0A565CGG6_9BRAS</name>
<keyword evidence="3" id="KW-1185">Reference proteome</keyword>
<proteinExistence type="predicted"/>
<accession>A0A565CGG6</accession>
<feature type="compositionally biased region" description="Basic and acidic residues" evidence="1">
    <location>
        <begin position="13"/>
        <end position="22"/>
    </location>
</feature>
<feature type="compositionally biased region" description="Basic and acidic residues" evidence="1">
    <location>
        <begin position="29"/>
        <end position="42"/>
    </location>
</feature>
<comment type="caution">
    <text evidence="2">The sequence shown here is derived from an EMBL/GenBank/DDBJ whole genome shotgun (WGS) entry which is preliminary data.</text>
</comment>
<feature type="region of interest" description="Disordered" evidence="1">
    <location>
        <begin position="1"/>
        <end position="175"/>
    </location>
</feature>
<protein>
    <submittedName>
        <fullName evidence="2">Uncharacterized protein</fullName>
    </submittedName>
</protein>
<evidence type="ECO:0000256" key="1">
    <source>
        <dbReference type="SAM" id="MobiDB-lite"/>
    </source>
</evidence>
<dbReference type="AlphaFoldDB" id="A0A565CGG6"/>
<feature type="compositionally biased region" description="Basic and acidic residues" evidence="1">
    <location>
        <begin position="151"/>
        <end position="162"/>
    </location>
</feature>
<dbReference type="EMBL" id="CABITT030000007">
    <property type="protein sequence ID" value="VVB12747.1"/>
    <property type="molecule type" value="Genomic_DNA"/>
</dbReference>
<evidence type="ECO:0000313" key="3">
    <source>
        <dbReference type="Proteomes" id="UP000489600"/>
    </source>
</evidence>